<dbReference type="GO" id="GO:0005886">
    <property type="term" value="C:plasma membrane"/>
    <property type="evidence" value="ECO:0007669"/>
    <property type="project" value="UniProtKB-SubCell"/>
</dbReference>
<dbReference type="EMBL" id="CP028918">
    <property type="protein sequence ID" value="AWB49378.1"/>
    <property type="molecule type" value="Genomic_DNA"/>
</dbReference>
<organism evidence="8 9">
    <name type="scientific">Paragemmobacter aquarius</name>
    <dbReference type="NCBI Taxonomy" id="2169400"/>
    <lineage>
        <taxon>Bacteria</taxon>
        <taxon>Pseudomonadati</taxon>
        <taxon>Pseudomonadota</taxon>
        <taxon>Alphaproteobacteria</taxon>
        <taxon>Rhodobacterales</taxon>
        <taxon>Paracoccaceae</taxon>
        <taxon>Paragemmobacter</taxon>
    </lineage>
</organism>
<feature type="transmembrane region" description="Helical" evidence="6">
    <location>
        <begin position="112"/>
        <end position="132"/>
    </location>
</feature>
<protein>
    <recommendedName>
        <fullName evidence="7">VTT domain-containing protein</fullName>
    </recommendedName>
</protein>
<reference evidence="8 9" key="1">
    <citation type="submission" date="2018-04" db="EMBL/GenBank/DDBJ databases">
        <title>Genome sequencing of Gemmobacter.</title>
        <authorList>
            <person name="Yi H."/>
            <person name="Baek M.-G."/>
        </authorList>
    </citation>
    <scope>NUCLEOTIDE SEQUENCE [LARGE SCALE GENOMIC DNA]</scope>
    <source>
        <strain evidence="8 9">HYN0069</strain>
    </source>
</reference>
<feature type="transmembrane region" description="Helical" evidence="6">
    <location>
        <begin position="177"/>
        <end position="197"/>
    </location>
</feature>
<evidence type="ECO:0000256" key="6">
    <source>
        <dbReference type="SAM" id="Phobius"/>
    </source>
</evidence>
<gene>
    <name evidence="8" type="ORF">HYN69_13500</name>
</gene>
<sequence>MARHGAGTAPPTRPGGIGQMPEIGLATHGHLMLFLLAMLEGPVIVATTAALADTLKFHLGTIWIVALAADLAGDLLLYAAGRFLSHLIPHRFRILTPKPELTRLFDRSGGRILVVAKLTHVAGLPTLLAAGYARMEVLRFLGWNLAGTLPKVTLIVLGGWALGTGSILVLHRLGNQGAVLAALICLAIACGAVWKFYVKRKVPVWS</sequence>
<dbReference type="Pfam" id="PF09335">
    <property type="entry name" value="VTT_dom"/>
    <property type="match status" value="1"/>
</dbReference>
<keyword evidence="9" id="KW-1185">Reference proteome</keyword>
<feature type="transmembrane region" description="Helical" evidence="6">
    <location>
        <begin position="31"/>
        <end position="51"/>
    </location>
</feature>
<evidence type="ECO:0000256" key="2">
    <source>
        <dbReference type="ARBA" id="ARBA00022475"/>
    </source>
</evidence>
<dbReference type="InterPro" id="IPR032816">
    <property type="entry name" value="VTT_dom"/>
</dbReference>
<dbReference type="PANTHER" id="PTHR42709">
    <property type="entry name" value="ALKALINE PHOSPHATASE LIKE PROTEIN"/>
    <property type="match status" value="1"/>
</dbReference>
<feature type="domain" description="VTT" evidence="7">
    <location>
        <begin position="44"/>
        <end position="159"/>
    </location>
</feature>
<keyword evidence="4 6" id="KW-1133">Transmembrane helix</keyword>
<evidence type="ECO:0000313" key="8">
    <source>
        <dbReference type="EMBL" id="AWB49378.1"/>
    </source>
</evidence>
<evidence type="ECO:0000256" key="4">
    <source>
        <dbReference type="ARBA" id="ARBA00022989"/>
    </source>
</evidence>
<dbReference type="KEGG" id="geh:HYN69_13500"/>
<proteinExistence type="predicted"/>
<evidence type="ECO:0000256" key="5">
    <source>
        <dbReference type="ARBA" id="ARBA00023136"/>
    </source>
</evidence>
<dbReference type="Proteomes" id="UP000244496">
    <property type="component" value="Chromosome"/>
</dbReference>
<dbReference type="AlphaFoldDB" id="A0A2S0UNI5"/>
<feature type="transmembrane region" description="Helical" evidence="6">
    <location>
        <begin position="57"/>
        <end position="81"/>
    </location>
</feature>
<dbReference type="PANTHER" id="PTHR42709:SF6">
    <property type="entry name" value="UNDECAPRENYL PHOSPHATE TRANSPORTER A"/>
    <property type="match status" value="1"/>
</dbReference>
<evidence type="ECO:0000259" key="7">
    <source>
        <dbReference type="Pfam" id="PF09335"/>
    </source>
</evidence>
<dbReference type="InterPro" id="IPR051311">
    <property type="entry name" value="DedA_domain"/>
</dbReference>
<name>A0A2S0UNI5_9RHOB</name>
<evidence type="ECO:0000313" key="9">
    <source>
        <dbReference type="Proteomes" id="UP000244496"/>
    </source>
</evidence>
<comment type="subcellular location">
    <subcellularLocation>
        <location evidence="1">Cell membrane</location>
        <topology evidence="1">Multi-pass membrane protein</topology>
    </subcellularLocation>
</comment>
<keyword evidence="3 6" id="KW-0812">Transmembrane</keyword>
<evidence type="ECO:0000256" key="1">
    <source>
        <dbReference type="ARBA" id="ARBA00004651"/>
    </source>
</evidence>
<evidence type="ECO:0000256" key="3">
    <source>
        <dbReference type="ARBA" id="ARBA00022692"/>
    </source>
</evidence>
<keyword evidence="2" id="KW-1003">Cell membrane</keyword>
<keyword evidence="5 6" id="KW-0472">Membrane</keyword>
<accession>A0A2S0UNI5</accession>